<reference evidence="2 3" key="1">
    <citation type="journal article" date="2021" name="Elife">
        <title>Chloroplast acquisition without the gene transfer in kleptoplastic sea slugs, Plakobranchus ocellatus.</title>
        <authorList>
            <person name="Maeda T."/>
            <person name="Takahashi S."/>
            <person name="Yoshida T."/>
            <person name="Shimamura S."/>
            <person name="Takaki Y."/>
            <person name="Nagai Y."/>
            <person name="Toyoda A."/>
            <person name="Suzuki Y."/>
            <person name="Arimoto A."/>
            <person name="Ishii H."/>
            <person name="Satoh N."/>
            <person name="Nishiyama T."/>
            <person name="Hasebe M."/>
            <person name="Maruyama T."/>
            <person name="Minagawa J."/>
            <person name="Obokata J."/>
            <person name="Shigenobu S."/>
        </authorList>
    </citation>
    <scope>NUCLEOTIDE SEQUENCE [LARGE SCALE GENOMIC DNA]</scope>
</reference>
<organism evidence="2 3">
    <name type="scientific">Plakobranchus ocellatus</name>
    <dbReference type="NCBI Taxonomy" id="259542"/>
    <lineage>
        <taxon>Eukaryota</taxon>
        <taxon>Metazoa</taxon>
        <taxon>Spiralia</taxon>
        <taxon>Lophotrochozoa</taxon>
        <taxon>Mollusca</taxon>
        <taxon>Gastropoda</taxon>
        <taxon>Heterobranchia</taxon>
        <taxon>Euthyneura</taxon>
        <taxon>Panpulmonata</taxon>
        <taxon>Sacoglossa</taxon>
        <taxon>Placobranchoidea</taxon>
        <taxon>Plakobranchidae</taxon>
        <taxon>Plakobranchus</taxon>
    </lineage>
</organism>
<accession>A0AAV3YRU0</accession>
<comment type="caution">
    <text evidence="2">The sequence shown here is derived from an EMBL/GenBank/DDBJ whole genome shotgun (WGS) entry which is preliminary data.</text>
</comment>
<sequence length="131" mass="15144">MDSRRIGDRRETEEAGQHTPGHGQESSPLRKFGFSNNIFIRQRIPELLERNYVIKSVPDCTSLSPHLSTSHRLINNQFLWRGISQIQVQELGNDETAVCLDAAKESTNLLVFMTSSGRRRDRRWGYQERLC</sequence>
<feature type="region of interest" description="Disordered" evidence="1">
    <location>
        <begin position="1"/>
        <end position="30"/>
    </location>
</feature>
<dbReference type="EMBL" id="BLXT01001485">
    <property type="protein sequence ID" value="GFN86040.1"/>
    <property type="molecule type" value="Genomic_DNA"/>
</dbReference>
<name>A0AAV3YRU0_9GAST</name>
<dbReference type="Proteomes" id="UP000735302">
    <property type="component" value="Unassembled WGS sequence"/>
</dbReference>
<evidence type="ECO:0000313" key="2">
    <source>
        <dbReference type="EMBL" id="GFN86040.1"/>
    </source>
</evidence>
<dbReference type="AlphaFoldDB" id="A0AAV3YRU0"/>
<evidence type="ECO:0000313" key="3">
    <source>
        <dbReference type="Proteomes" id="UP000735302"/>
    </source>
</evidence>
<feature type="compositionally biased region" description="Basic and acidic residues" evidence="1">
    <location>
        <begin position="1"/>
        <end position="16"/>
    </location>
</feature>
<proteinExistence type="predicted"/>
<gene>
    <name evidence="2" type="ORF">PoB_001254600</name>
</gene>
<keyword evidence="3" id="KW-1185">Reference proteome</keyword>
<evidence type="ECO:0000256" key="1">
    <source>
        <dbReference type="SAM" id="MobiDB-lite"/>
    </source>
</evidence>
<protein>
    <submittedName>
        <fullName evidence="2">Uncharacterized protein</fullName>
    </submittedName>
</protein>